<dbReference type="Proteomes" id="UP001501842">
    <property type="component" value="Unassembled WGS sequence"/>
</dbReference>
<keyword evidence="3" id="KW-1185">Reference proteome</keyword>
<accession>A0ABP6GPJ5</accession>
<evidence type="ECO:0000313" key="3">
    <source>
        <dbReference type="Proteomes" id="UP001501842"/>
    </source>
</evidence>
<comment type="caution">
    <text evidence="2">The sequence shown here is derived from an EMBL/GenBank/DDBJ whole genome shotgun (WGS) entry which is preliminary data.</text>
</comment>
<dbReference type="EMBL" id="BAAATZ010000012">
    <property type="protein sequence ID" value="GAA2728052.1"/>
    <property type="molecule type" value="Genomic_DNA"/>
</dbReference>
<organism evidence="2 3">
    <name type="scientific">Actinocorallia aurantiaca</name>
    <dbReference type="NCBI Taxonomy" id="46204"/>
    <lineage>
        <taxon>Bacteria</taxon>
        <taxon>Bacillati</taxon>
        <taxon>Actinomycetota</taxon>
        <taxon>Actinomycetes</taxon>
        <taxon>Streptosporangiales</taxon>
        <taxon>Thermomonosporaceae</taxon>
        <taxon>Actinocorallia</taxon>
    </lineage>
</organism>
<gene>
    <name evidence="2" type="ORF">GCM10010439_35410</name>
</gene>
<evidence type="ECO:0000313" key="2">
    <source>
        <dbReference type="EMBL" id="GAA2728052.1"/>
    </source>
</evidence>
<proteinExistence type="predicted"/>
<feature type="region of interest" description="Disordered" evidence="1">
    <location>
        <begin position="54"/>
        <end position="75"/>
    </location>
</feature>
<name>A0ABP6GPJ5_9ACTN</name>
<reference evidence="3" key="1">
    <citation type="journal article" date="2019" name="Int. J. Syst. Evol. Microbiol.">
        <title>The Global Catalogue of Microorganisms (GCM) 10K type strain sequencing project: providing services to taxonomists for standard genome sequencing and annotation.</title>
        <authorList>
            <consortium name="The Broad Institute Genomics Platform"/>
            <consortium name="The Broad Institute Genome Sequencing Center for Infectious Disease"/>
            <person name="Wu L."/>
            <person name="Ma J."/>
        </authorList>
    </citation>
    <scope>NUCLEOTIDE SEQUENCE [LARGE SCALE GENOMIC DNA]</scope>
    <source>
        <strain evidence="3">JCM 8201</strain>
    </source>
</reference>
<evidence type="ECO:0000256" key="1">
    <source>
        <dbReference type="SAM" id="MobiDB-lite"/>
    </source>
</evidence>
<sequence>MGGGDGEARGQVRGGPVRLDHDLTYAHHQNVGPMVENDGIADSARVPGDFEEEFPHGVQSTIPPYTVKGTPRNPG</sequence>
<protein>
    <submittedName>
        <fullName evidence="2">Uncharacterized protein</fullName>
    </submittedName>
</protein>